<dbReference type="Proteomes" id="UP001060170">
    <property type="component" value="Chromosome 1"/>
</dbReference>
<comment type="caution">
    <text evidence="1">The sequence shown here is derived from an EMBL/GenBank/DDBJ whole genome shotgun (WGS) entry which is preliminary data.</text>
</comment>
<evidence type="ECO:0000313" key="1">
    <source>
        <dbReference type="EMBL" id="KAI7963026.1"/>
    </source>
</evidence>
<name>A0ACC0EZR5_9BASI</name>
<dbReference type="EMBL" id="CM045865">
    <property type="protein sequence ID" value="KAI7963026.1"/>
    <property type="molecule type" value="Genomic_DNA"/>
</dbReference>
<protein>
    <submittedName>
        <fullName evidence="1">Uncharacterized protein</fullName>
    </submittedName>
</protein>
<accession>A0ACC0EZR5</accession>
<sequence>MAQAKDDDNSNLTPGMHKEIRRLWNLHVRSISVQPSGSASLRLNSKLILNQEAWVDCLEGIEDELSGCTSVGRK</sequence>
<gene>
    <name evidence="1" type="ORF">MJO28_001120</name>
</gene>
<reference evidence="1 2" key="3">
    <citation type="journal article" date="2022" name="Microbiol. Spectr.">
        <title>Folding features and dynamics of 3D genome architecture in plant fungal pathogens.</title>
        <authorList>
            <person name="Xia C."/>
        </authorList>
    </citation>
    <scope>NUCLEOTIDE SEQUENCE [LARGE SCALE GENOMIC DNA]</scope>
    <source>
        <strain evidence="1 2">93-210</strain>
    </source>
</reference>
<reference evidence="2" key="2">
    <citation type="journal article" date="2018" name="Mol. Plant Microbe Interact.">
        <title>Genome sequence resources for the wheat stripe rust pathogen (Puccinia striiformis f. sp. tritici) and the barley stripe rust pathogen (Puccinia striiformis f. sp. hordei).</title>
        <authorList>
            <person name="Xia C."/>
            <person name="Wang M."/>
            <person name="Yin C."/>
            <person name="Cornejo O.E."/>
            <person name="Hulbert S.H."/>
            <person name="Chen X."/>
        </authorList>
    </citation>
    <scope>NUCLEOTIDE SEQUENCE [LARGE SCALE GENOMIC DNA]</scope>
    <source>
        <strain evidence="2">93-210</strain>
    </source>
</reference>
<organism evidence="1 2">
    <name type="scientific">Puccinia striiformis f. sp. tritici</name>
    <dbReference type="NCBI Taxonomy" id="168172"/>
    <lineage>
        <taxon>Eukaryota</taxon>
        <taxon>Fungi</taxon>
        <taxon>Dikarya</taxon>
        <taxon>Basidiomycota</taxon>
        <taxon>Pucciniomycotina</taxon>
        <taxon>Pucciniomycetes</taxon>
        <taxon>Pucciniales</taxon>
        <taxon>Pucciniaceae</taxon>
        <taxon>Puccinia</taxon>
    </lineage>
</organism>
<reference evidence="2" key="1">
    <citation type="journal article" date="2018" name="BMC Genomics">
        <title>Genomic insights into host adaptation between the wheat stripe rust pathogen (Puccinia striiformis f. sp. tritici) and the barley stripe rust pathogen (Puccinia striiformis f. sp. hordei).</title>
        <authorList>
            <person name="Xia C."/>
            <person name="Wang M."/>
            <person name="Yin C."/>
            <person name="Cornejo O.E."/>
            <person name="Hulbert S.H."/>
            <person name="Chen X."/>
        </authorList>
    </citation>
    <scope>NUCLEOTIDE SEQUENCE [LARGE SCALE GENOMIC DNA]</scope>
    <source>
        <strain evidence="2">93-210</strain>
    </source>
</reference>
<keyword evidence="2" id="KW-1185">Reference proteome</keyword>
<proteinExistence type="predicted"/>
<evidence type="ECO:0000313" key="2">
    <source>
        <dbReference type="Proteomes" id="UP001060170"/>
    </source>
</evidence>